<proteinExistence type="predicted"/>
<evidence type="ECO:0000313" key="3">
    <source>
        <dbReference type="Proteomes" id="UP001596957"/>
    </source>
</evidence>
<sequence length="60" mass="6109">MALRPSAIGRSSPGNLTGRPGLPDLLAKPLGEPAHRTAPPSLPVLTLRAGAVDESVGRES</sequence>
<organism evidence="2 3">
    <name type="scientific">Streptomyces lutosisoli</name>
    <dbReference type="NCBI Taxonomy" id="2665721"/>
    <lineage>
        <taxon>Bacteria</taxon>
        <taxon>Bacillati</taxon>
        <taxon>Actinomycetota</taxon>
        <taxon>Actinomycetes</taxon>
        <taxon>Kitasatosporales</taxon>
        <taxon>Streptomycetaceae</taxon>
        <taxon>Streptomyces</taxon>
    </lineage>
</organism>
<comment type="caution">
    <text evidence="2">The sequence shown here is derived from an EMBL/GenBank/DDBJ whole genome shotgun (WGS) entry which is preliminary data.</text>
</comment>
<keyword evidence="3" id="KW-1185">Reference proteome</keyword>
<dbReference type="RefSeq" id="WP_381252383.1">
    <property type="nucleotide sequence ID" value="NZ_JBHTBI010000008.1"/>
</dbReference>
<feature type="region of interest" description="Disordered" evidence="1">
    <location>
        <begin position="1"/>
        <end position="60"/>
    </location>
</feature>
<gene>
    <name evidence="2" type="ORF">ACFQZP_03025</name>
</gene>
<dbReference type="EMBL" id="JBHTEC010000001">
    <property type="protein sequence ID" value="MFD0280657.1"/>
    <property type="molecule type" value="Genomic_DNA"/>
</dbReference>
<dbReference type="Proteomes" id="UP001596957">
    <property type="component" value="Unassembled WGS sequence"/>
</dbReference>
<evidence type="ECO:0000256" key="1">
    <source>
        <dbReference type="SAM" id="MobiDB-lite"/>
    </source>
</evidence>
<evidence type="ECO:0000313" key="2">
    <source>
        <dbReference type="EMBL" id="MFD0280657.1"/>
    </source>
</evidence>
<name>A0ABW2VD68_9ACTN</name>
<reference evidence="3" key="1">
    <citation type="journal article" date="2019" name="Int. J. Syst. Evol. Microbiol.">
        <title>The Global Catalogue of Microorganisms (GCM) 10K type strain sequencing project: providing services to taxonomists for standard genome sequencing and annotation.</title>
        <authorList>
            <consortium name="The Broad Institute Genomics Platform"/>
            <consortium name="The Broad Institute Genome Sequencing Center for Infectious Disease"/>
            <person name="Wu L."/>
            <person name="Ma J."/>
        </authorList>
    </citation>
    <scope>NUCLEOTIDE SEQUENCE [LARGE SCALE GENOMIC DNA]</scope>
    <source>
        <strain evidence="3">CGMCC 4.7198</strain>
    </source>
</reference>
<protein>
    <submittedName>
        <fullName evidence="2">Uncharacterized protein</fullName>
    </submittedName>
</protein>
<accession>A0ABW2VD68</accession>